<gene>
    <name evidence="19" type="ORF">SAMN05660686_02796</name>
</gene>
<evidence type="ECO:0000256" key="4">
    <source>
        <dbReference type="ARBA" id="ARBA00022679"/>
    </source>
</evidence>
<feature type="transmembrane region" description="Helical" evidence="14">
    <location>
        <begin position="66"/>
        <end position="85"/>
    </location>
</feature>
<keyword evidence="14" id="KW-1133">Transmembrane helix</keyword>
<keyword evidence="14" id="KW-0472">Membrane</keyword>
<dbReference type="PROSITE" id="PS50110">
    <property type="entry name" value="RESPONSE_REGULATORY"/>
    <property type="match status" value="1"/>
</dbReference>
<dbReference type="OrthoDB" id="9813151at2"/>
<dbReference type="CDD" id="cd00130">
    <property type="entry name" value="PAS"/>
    <property type="match status" value="1"/>
</dbReference>
<comment type="catalytic activity">
    <reaction evidence="1">
        <text>ATP + protein L-histidine = ADP + protein N-phospho-L-histidine.</text>
        <dbReference type="EC" id="2.7.13.3"/>
    </reaction>
</comment>
<evidence type="ECO:0000256" key="14">
    <source>
        <dbReference type="SAM" id="Phobius"/>
    </source>
</evidence>
<evidence type="ECO:0000256" key="3">
    <source>
        <dbReference type="ARBA" id="ARBA00022553"/>
    </source>
</evidence>
<feature type="region of interest" description="Disordered" evidence="13">
    <location>
        <begin position="1404"/>
        <end position="1423"/>
    </location>
</feature>
<keyword evidence="8" id="KW-0902">Two-component regulatory system</keyword>
<evidence type="ECO:0000256" key="1">
    <source>
        <dbReference type="ARBA" id="ARBA00000085"/>
    </source>
</evidence>
<feature type="transmembrane region" description="Helical" evidence="14">
    <location>
        <begin position="158"/>
        <end position="175"/>
    </location>
</feature>
<evidence type="ECO:0000256" key="12">
    <source>
        <dbReference type="PROSITE-ProRule" id="PRU00169"/>
    </source>
</evidence>
<dbReference type="InterPro" id="IPR011006">
    <property type="entry name" value="CheY-like_superfamily"/>
</dbReference>
<dbReference type="GO" id="GO:0005524">
    <property type="term" value="F:ATP binding"/>
    <property type="evidence" value="ECO:0007669"/>
    <property type="project" value="UniProtKB-KW"/>
</dbReference>
<dbReference type="CDD" id="cd17546">
    <property type="entry name" value="REC_hyHK_CKI1_RcsC-like"/>
    <property type="match status" value="1"/>
</dbReference>
<dbReference type="FunFam" id="3.30.565.10:FF:000010">
    <property type="entry name" value="Sensor histidine kinase RcsC"/>
    <property type="match status" value="1"/>
</dbReference>
<feature type="transmembrane region" description="Helical" evidence="14">
    <location>
        <begin position="132"/>
        <end position="151"/>
    </location>
</feature>
<sequence>MTVVEDVDAGGADRANPADPHGAMATRVLGEQLRFFFGQTRDAVAGHTVVSIAAFLLLLNEPVDHVVLACWLVASLSVAAVRLTIYRGFPRDALSADQVRRWRRRFEIISVASGGMFGLLPVLFLDPGDVRATAWILLILSGMAGGALGTLSAYSNAFLYYVLAMTAPLIVRLLQSWHMTAGMDVLVIAGLCVVTPIFFLRFSRRFQRALIDQITGRLENTDMAERLTQQGAVLNSVMQTIPSAIAVIAADGRVVYHNDRFRRMFDLPDALLEGKFDHQGFNDFRHSRGDFDNLEPGPMREQIENWERLGEPGPPFGYERTLSDGRVLRVDNRPMPEGGWVRSWTDVSDERAAQRETERWTTLLQLTLDSIDQGLSFIDANGDQVLANRRYCELLDLPEEFIRRVVPLSEMIELLEARGELVGLSPELTARIDRWESGEDPSPRLVYERRQPNGNWLLIVSNRLPDGGHVRTFTDITSRKLAEISAAERRDLLEHTLASIDQGVILRDADDNILVFNDRLTELLGVPRAFYEQNIPSVAMLDHLNAASDVEIDPELNRRIDDWVERRRRGEAVERLEYDRLGPNGTWIHGVFQSLPDGRQIRTFSDVTEARRSQQALIEKTEFLEAVLAAMEQGVLVTDARGQVTLWNDRACEILDLPAGTLEAAPTTEELRAVRQRLGEFDMTDPNVAAFVENWNAWIAGDADEIFIHEREFRNGNWMLVYGRKLRGGGTVRTLTDITERKRDEAEAVAARDEAERTRERLRAILQSIPVGVLVYDPGMHVEFWNDAYCNFTGVPHAALSHRPHFLEYLRYVYDAHDRRRHMSLEKFVDYRRAVYESDEKHVTEFLFDSTGLDVQYIVGSLPDGGRVNVIVDISQQKQAERTALEARDAAEDATRAKSAFLAAMSHEIRTPMNGVIGMAEVLEQTALDDEQRSIIATIWDSGQVLLRLIDDILDFSKIEAGRMELESEMVDLRAISESVLDTLAPAADAKDLDLVLEIDTSAPPVFVGDPTRVRQVLMNLVGNAVKFTEAGSVAICASARPDDDLPSGLRLRIEVSDTGVGIDPDRVEQLFQPFRQAEISTTRRYGGTGLGLSICRRLVGMMQGRIGVDSTPGEGSTFWLEIPVEPSILAGGSEVDAIDLSGLHALLVVRPGPLGTQVADLLTAWGMAVTQTSDDAVAADRQDVTIVDGRLGTDLLRRLIPTGAWGAETAGSEARALWIANAGAPDAAPLAVPRPVRRDPLLRAVAVCLGRASPETSAAAPAAPTPRELSVPNVEAAAAAGRLILVVEDNATNRLVVESQLAILGLAAETAVDGAEALRKWHEKPYGLVLTDCHMPNMDGYQLTAAIREAERSSGRRVPIVALTANALFGEAERCLRAGMDDYLAKPVTLAVMGETLTRWLDGTATPRGRTPAQGVAAPAERAGEEPIDFAQLREILGSADPSFTASMLDLFAESFRELNAEMRSAIDAGDLALLRGTSHAAKGAAANACANRLRRALEALERAAAAQQADRIAALFEEVEVRSAEVFDYLAHLKRPY</sequence>
<evidence type="ECO:0000256" key="13">
    <source>
        <dbReference type="SAM" id="MobiDB-lite"/>
    </source>
</evidence>
<feature type="modified residue" description="Phosphohistidine" evidence="11">
    <location>
        <position position="1481"/>
    </location>
</feature>
<dbReference type="Gene3D" id="3.30.450.20">
    <property type="entry name" value="PAS domain"/>
    <property type="match status" value="5"/>
</dbReference>
<proteinExistence type="predicted"/>
<evidence type="ECO:0000313" key="20">
    <source>
        <dbReference type="Proteomes" id="UP000198615"/>
    </source>
</evidence>
<protein>
    <recommendedName>
        <fullName evidence="10">Sensory/regulatory protein RpfC</fullName>
        <ecNumber evidence="2">2.7.13.3</ecNumber>
    </recommendedName>
</protein>
<dbReference type="SUPFAM" id="SSF47226">
    <property type="entry name" value="Histidine-containing phosphotransfer domain, HPT domain"/>
    <property type="match status" value="1"/>
</dbReference>
<dbReference type="InterPro" id="IPR003594">
    <property type="entry name" value="HATPase_dom"/>
</dbReference>
<feature type="domain" description="HPt" evidence="18">
    <location>
        <begin position="1442"/>
        <end position="1539"/>
    </location>
</feature>
<evidence type="ECO:0000256" key="2">
    <source>
        <dbReference type="ARBA" id="ARBA00012438"/>
    </source>
</evidence>
<dbReference type="GO" id="GO:0005886">
    <property type="term" value="C:plasma membrane"/>
    <property type="evidence" value="ECO:0007669"/>
    <property type="project" value="UniProtKB-SubCell"/>
</dbReference>
<keyword evidence="5" id="KW-0547">Nucleotide-binding</keyword>
<reference evidence="19 20" key="1">
    <citation type="submission" date="2016-10" db="EMBL/GenBank/DDBJ databases">
        <authorList>
            <person name="Varghese N."/>
            <person name="Submissions S."/>
        </authorList>
    </citation>
    <scope>NUCLEOTIDE SEQUENCE [LARGE SCALE GENOMIC DNA]</scope>
    <source>
        <strain evidence="19 20">DSM 18839</strain>
    </source>
</reference>
<dbReference type="SUPFAM" id="SSF52172">
    <property type="entry name" value="CheY-like"/>
    <property type="match status" value="1"/>
</dbReference>
<dbReference type="SUPFAM" id="SSF55785">
    <property type="entry name" value="PYP-like sensor domain (PAS domain)"/>
    <property type="match status" value="6"/>
</dbReference>
<organism evidence="19 20">
    <name type="scientific">Thalassobaculum litoreum DSM 18839</name>
    <dbReference type="NCBI Taxonomy" id="1123362"/>
    <lineage>
        <taxon>Bacteria</taxon>
        <taxon>Pseudomonadati</taxon>
        <taxon>Pseudomonadota</taxon>
        <taxon>Alphaproteobacteria</taxon>
        <taxon>Rhodospirillales</taxon>
        <taxon>Thalassobaculaceae</taxon>
        <taxon>Thalassobaculum</taxon>
    </lineage>
</organism>
<dbReference type="Pfam" id="PF01627">
    <property type="entry name" value="Hpt"/>
    <property type="match status" value="1"/>
</dbReference>
<evidence type="ECO:0000256" key="7">
    <source>
        <dbReference type="ARBA" id="ARBA00022840"/>
    </source>
</evidence>
<dbReference type="CDD" id="cd00082">
    <property type="entry name" value="HisKA"/>
    <property type="match status" value="1"/>
</dbReference>
<keyword evidence="14" id="KW-0812">Transmembrane</keyword>
<feature type="domain" description="PAS" evidence="17">
    <location>
        <begin position="489"/>
        <end position="525"/>
    </location>
</feature>
<dbReference type="Gene3D" id="1.10.287.130">
    <property type="match status" value="1"/>
</dbReference>
<dbReference type="PROSITE" id="PS50109">
    <property type="entry name" value="HIS_KIN"/>
    <property type="match status" value="1"/>
</dbReference>
<dbReference type="PANTHER" id="PTHR45339">
    <property type="entry name" value="HYBRID SIGNAL TRANSDUCTION HISTIDINE KINASE J"/>
    <property type="match status" value="1"/>
</dbReference>
<evidence type="ECO:0000256" key="10">
    <source>
        <dbReference type="ARBA" id="ARBA00068150"/>
    </source>
</evidence>
<dbReference type="CDD" id="cd16922">
    <property type="entry name" value="HATPase_EvgS-ArcB-TorS-like"/>
    <property type="match status" value="1"/>
</dbReference>
<dbReference type="InterPro" id="IPR003661">
    <property type="entry name" value="HisK_dim/P_dom"/>
</dbReference>
<feature type="transmembrane region" description="Helical" evidence="14">
    <location>
        <begin position="106"/>
        <end position="126"/>
    </location>
</feature>
<evidence type="ECO:0000256" key="8">
    <source>
        <dbReference type="ARBA" id="ARBA00023012"/>
    </source>
</evidence>
<dbReference type="InterPro" id="IPR036097">
    <property type="entry name" value="HisK_dim/P_sf"/>
</dbReference>
<dbReference type="RefSeq" id="WP_093151143.1">
    <property type="nucleotide sequence ID" value="NZ_FNBW01000008.1"/>
</dbReference>
<dbReference type="InterPro" id="IPR036890">
    <property type="entry name" value="HATPase_C_sf"/>
</dbReference>
<dbReference type="PROSITE" id="PS50894">
    <property type="entry name" value="HPT"/>
    <property type="match status" value="1"/>
</dbReference>
<dbReference type="SMART" id="SM00387">
    <property type="entry name" value="HATPase_c"/>
    <property type="match status" value="1"/>
</dbReference>
<dbReference type="PROSITE" id="PS50112">
    <property type="entry name" value="PAS"/>
    <property type="match status" value="2"/>
</dbReference>
<evidence type="ECO:0000256" key="9">
    <source>
        <dbReference type="ARBA" id="ARBA00064003"/>
    </source>
</evidence>
<keyword evidence="7" id="KW-0067">ATP-binding</keyword>
<dbReference type="Pfam" id="PF12860">
    <property type="entry name" value="PAS_7"/>
    <property type="match status" value="5"/>
</dbReference>
<dbReference type="SMART" id="SM00448">
    <property type="entry name" value="REC"/>
    <property type="match status" value="1"/>
</dbReference>
<evidence type="ECO:0000256" key="6">
    <source>
        <dbReference type="ARBA" id="ARBA00022777"/>
    </source>
</evidence>
<dbReference type="InterPro" id="IPR004358">
    <property type="entry name" value="Sig_transdc_His_kin-like_C"/>
</dbReference>
<dbReference type="InterPro" id="IPR008207">
    <property type="entry name" value="Sig_transdc_His_kin_Hpt_dom"/>
</dbReference>
<dbReference type="EMBL" id="FNBW01000008">
    <property type="protein sequence ID" value="SDF93580.1"/>
    <property type="molecule type" value="Genomic_DNA"/>
</dbReference>
<dbReference type="FunFam" id="1.10.287.130:FF:000002">
    <property type="entry name" value="Two-component osmosensing histidine kinase"/>
    <property type="match status" value="1"/>
</dbReference>
<evidence type="ECO:0000256" key="11">
    <source>
        <dbReference type="PROSITE-ProRule" id="PRU00110"/>
    </source>
</evidence>
<dbReference type="SUPFAM" id="SSF55874">
    <property type="entry name" value="ATPase domain of HSP90 chaperone/DNA topoisomerase II/histidine kinase"/>
    <property type="match status" value="1"/>
</dbReference>
<dbReference type="SUPFAM" id="SSF47384">
    <property type="entry name" value="Homodimeric domain of signal transducing histidine kinase"/>
    <property type="match status" value="1"/>
</dbReference>
<dbReference type="GO" id="GO:0000155">
    <property type="term" value="F:phosphorelay sensor kinase activity"/>
    <property type="evidence" value="ECO:0007669"/>
    <property type="project" value="InterPro"/>
</dbReference>
<accession>A0A8G2EZ62</accession>
<dbReference type="InterPro" id="IPR000014">
    <property type="entry name" value="PAS"/>
</dbReference>
<evidence type="ECO:0000259" key="18">
    <source>
        <dbReference type="PROSITE" id="PS50894"/>
    </source>
</evidence>
<feature type="domain" description="Histidine kinase" evidence="15">
    <location>
        <begin position="904"/>
        <end position="1127"/>
    </location>
</feature>
<feature type="domain" description="Response regulatory" evidence="16">
    <location>
        <begin position="1284"/>
        <end position="1402"/>
    </location>
</feature>
<dbReference type="InterPro" id="IPR036641">
    <property type="entry name" value="HPT_dom_sf"/>
</dbReference>
<evidence type="ECO:0000259" key="15">
    <source>
        <dbReference type="PROSITE" id="PS50109"/>
    </source>
</evidence>
<dbReference type="Proteomes" id="UP000198615">
    <property type="component" value="Unassembled WGS sequence"/>
</dbReference>
<dbReference type="Pfam" id="PF02518">
    <property type="entry name" value="HATPase_c"/>
    <property type="match status" value="1"/>
</dbReference>
<dbReference type="Pfam" id="PF00512">
    <property type="entry name" value="HisKA"/>
    <property type="match status" value="1"/>
</dbReference>
<feature type="domain" description="PAS" evidence="17">
    <location>
        <begin position="758"/>
        <end position="810"/>
    </location>
</feature>
<comment type="subunit">
    <text evidence="9">At low DSF concentrations, interacts with RpfF.</text>
</comment>
<evidence type="ECO:0000313" key="19">
    <source>
        <dbReference type="EMBL" id="SDF93580.1"/>
    </source>
</evidence>
<evidence type="ECO:0000259" key="17">
    <source>
        <dbReference type="PROSITE" id="PS50112"/>
    </source>
</evidence>
<dbReference type="Pfam" id="PF00072">
    <property type="entry name" value="Response_reg"/>
    <property type="match status" value="1"/>
</dbReference>
<evidence type="ECO:0000259" key="16">
    <source>
        <dbReference type="PROSITE" id="PS50110"/>
    </source>
</evidence>
<evidence type="ECO:0000256" key="5">
    <source>
        <dbReference type="ARBA" id="ARBA00022741"/>
    </source>
</evidence>
<dbReference type="SMART" id="SM00091">
    <property type="entry name" value="PAS"/>
    <property type="match status" value="5"/>
</dbReference>
<feature type="region of interest" description="Disordered" evidence="13">
    <location>
        <begin position="1"/>
        <end position="21"/>
    </location>
</feature>
<dbReference type="Gene3D" id="1.20.120.160">
    <property type="entry name" value="HPT domain"/>
    <property type="match status" value="1"/>
</dbReference>
<keyword evidence="6" id="KW-0418">Kinase</keyword>
<dbReference type="PRINTS" id="PR00344">
    <property type="entry name" value="BCTRLSENSOR"/>
</dbReference>
<keyword evidence="3 12" id="KW-0597">Phosphoprotein</keyword>
<name>A0A8G2EZ62_9PROT</name>
<dbReference type="SMART" id="SM00388">
    <property type="entry name" value="HisKA"/>
    <property type="match status" value="1"/>
</dbReference>
<dbReference type="InterPro" id="IPR005467">
    <property type="entry name" value="His_kinase_dom"/>
</dbReference>
<feature type="transmembrane region" description="Helical" evidence="14">
    <location>
        <begin position="181"/>
        <end position="200"/>
    </location>
</feature>
<feature type="modified residue" description="4-aspartylphosphate" evidence="12">
    <location>
        <position position="1333"/>
    </location>
</feature>
<keyword evidence="4" id="KW-0808">Transferase</keyword>
<dbReference type="EC" id="2.7.13.3" evidence="2"/>
<dbReference type="PANTHER" id="PTHR45339:SF5">
    <property type="entry name" value="HISTIDINE KINASE"/>
    <property type="match status" value="1"/>
</dbReference>
<dbReference type="Gene3D" id="3.40.50.2300">
    <property type="match status" value="1"/>
</dbReference>
<keyword evidence="20" id="KW-1185">Reference proteome</keyword>
<comment type="caution">
    <text evidence="19">The sequence shown here is derived from an EMBL/GenBank/DDBJ whole genome shotgun (WGS) entry which is preliminary data.</text>
</comment>
<dbReference type="InterPro" id="IPR035965">
    <property type="entry name" value="PAS-like_dom_sf"/>
</dbReference>
<dbReference type="Gene3D" id="3.30.565.10">
    <property type="entry name" value="Histidine kinase-like ATPase, C-terminal domain"/>
    <property type="match status" value="1"/>
</dbReference>
<dbReference type="InterPro" id="IPR001789">
    <property type="entry name" value="Sig_transdc_resp-reg_receiver"/>
</dbReference>